<evidence type="ECO:0000313" key="10">
    <source>
        <dbReference type="EMBL" id="CAG9830255.1"/>
    </source>
</evidence>
<dbReference type="InterPro" id="IPR025660">
    <property type="entry name" value="Pept_his_AS"/>
</dbReference>
<dbReference type="OrthoDB" id="10253408at2759"/>
<dbReference type="InterPro" id="IPR013201">
    <property type="entry name" value="Prot_inhib_I29"/>
</dbReference>
<feature type="chain" id="PRO_5040382838" evidence="7">
    <location>
        <begin position="17"/>
        <end position="323"/>
    </location>
</feature>
<name>A0A9N9SY21_DIABA</name>
<evidence type="ECO:0000256" key="5">
    <source>
        <dbReference type="ARBA" id="ARBA00023145"/>
    </source>
</evidence>
<feature type="domain" description="Peptidase C1A papain C-terminal" evidence="8">
    <location>
        <begin position="111"/>
        <end position="322"/>
    </location>
</feature>
<dbReference type="InterPro" id="IPR000169">
    <property type="entry name" value="Pept_cys_AS"/>
</dbReference>
<dbReference type="PROSITE" id="PS00639">
    <property type="entry name" value="THIOL_PROTEASE_HIS"/>
    <property type="match status" value="1"/>
</dbReference>
<dbReference type="PROSITE" id="PS00139">
    <property type="entry name" value="THIOL_PROTEASE_CYS"/>
    <property type="match status" value="1"/>
</dbReference>
<gene>
    <name evidence="10" type="ORF">DIABBA_LOCUS3976</name>
</gene>
<dbReference type="PROSITE" id="PS00640">
    <property type="entry name" value="THIOL_PROTEASE_ASN"/>
    <property type="match status" value="1"/>
</dbReference>
<evidence type="ECO:0000313" key="11">
    <source>
        <dbReference type="Proteomes" id="UP001153709"/>
    </source>
</evidence>
<keyword evidence="6" id="KW-1015">Disulfide bond</keyword>
<dbReference type="SUPFAM" id="SSF54001">
    <property type="entry name" value="Cysteine proteinases"/>
    <property type="match status" value="1"/>
</dbReference>
<keyword evidence="2" id="KW-0645">Protease</keyword>
<dbReference type="InterPro" id="IPR000668">
    <property type="entry name" value="Peptidase_C1A_C"/>
</dbReference>
<dbReference type="InterPro" id="IPR038765">
    <property type="entry name" value="Papain-like_cys_pep_sf"/>
</dbReference>
<dbReference type="CDD" id="cd02248">
    <property type="entry name" value="Peptidase_C1A"/>
    <property type="match status" value="1"/>
</dbReference>
<reference evidence="10" key="1">
    <citation type="submission" date="2022-01" db="EMBL/GenBank/DDBJ databases">
        <authorList>
            <person name="King R."/>
        </authorList>
    </citation>
    <scope>NUCLEOTIDE SEQUENCE</scope>
</reference>
<comment type="similarity">
    <text evidence="1">Belongs to the peptidase C1 family.</text>
</comment>
<dbReference type="PRINTS" id="PR00705">
    <property type="entry name" value="PAPAIN"/>
</dbReference>
<evidence type="ECO:0000256" key="1">
    <source>
        <dbReference type="ARBA" id="ARBA00008455"/>
    </source>
</evidence>
<evidence type="ECO:0000259" key="9">
    <source>
        <dbReference type="SMART" id="SM00848"/>
    </source>
</evidence>
<feature type="domain" description="Cathepsin propeptide inhibitor" evidence="9">
    <location>
        <begin position="23"/>
        <end position="83"/>
    </location>
</feature>
<organism evidence="10 11">
    <name type="scientific">Diabrotica balteata</name>
    <name type="common">Banded cucumber beetle</name>
    <dbReference type="NCBI Taxonomy" id="107213"/>
    <lineage>
        <taxon>Eukaryota</taxon>
        <taxon>Metazoa</taxon>
        <taxon>Ecdysozoa</taxon>
        <taxon>Arthropoda</taxon>
        <taxon>Hexapoda</taxon>
        <taxon>Insecta</taxon>
        <taxon>Pterygota</taxon>
        <taxon>Neoptera</taxon>
        <taxon>Endopterygota</taxon>
        <taxon>Coleoptera</taxon>
        <taxon>Polyphaga</taxon>
        <taxon>Cucujiformia</taxon>
        <taxon>Chrysomeloidea</taxon>
        <taxon>Chrysomelidae</taxon>
        <taxon>Galerucinae</taxon>
        <taxon>Diabroticina</taxon>
        <taxon>Diabroticites</taxon>
        <taxon>Diabrotica</taxon>
    </lineage>
</organism>
<keyword evidence="7" id="KW-0732">Signal</keyword>
<keyword evidence="4" id="KW-0788">Thiol protease</keyword>
<dbReference type="Proteomes" id="UP001153709">
    <property type="component" value="Chromosome 2"/>
</dbReference>
<dbReference type="InterPro" id="IPR025661">
    <property type="entry name" value="Pept_asp_AS"/>
</dbReference>
<sequence length="323" mass="36633">MREILVFMLTLLAVHALTEKEQWDSFKSVHNKVYQNVKEDALRFEVFQKYLRKIEEHNARYEKGEVTWFKKVDRFSDWTEDEIRHFFNNQKTRKPKLTNVTYATFPKNLKVPDSMDWRQHNAVREVKDQGNCGSCWSFSTTGSVEGQIALKKNMQISLSEQQLLDCSVSDNGCNGGWVNNALNYIRDNGIMSEGDYSYKATQGNCRYDANRVITRINGQIHVQRMNEWDMLQASGTVGPLSVGINAPPIVGYGGGIFDIDGCPNGDGDLNHAVLAVGYGSENGLDYWIVKNSWGVGFGEQGYIRMRRGKNLCGIAVDPCYPEV</sequence>
<protein>
    <submittedName>
        <fullName evidence="10">Uncharacterized protein</fullName>
    </submittedName>
</protein>
<dbReference type="AlphaFoldDB" id="A0A9N9SY21"/>
<dbReference type="Pfam" id="PF00112">
    <property type="entry name" value="Peptidase_C1"/>
    <property type="match status" value="1"/>
</dbReference>
<keyword evidence="11" id="KW-1185">Reference proteome</keyword>
<dbReference type="InterPro" id="IPR013128">
    <property type="entry name" value="Peptidase_C1A"/>
</dbReference>
<dbReference type="Gene3D" id="3.90.70.10">
    <property type="entry name" value="Cysteine proteinases"/>
    <property type="match status" value="1"/>
</dbReference>
<dbReference type="Pfam" id="PF08246">
    <property type="entry name" value="Inhibitor_I29"/>
    <property type="match status" value="1"/>
</dbReference>
<keyword evidence="5" id="KW-0865">Zymogen</keyword>
<keyword evidence="3" id="KW-0378">Hydrolase</keyword>
<dbReference type="InterPro" id="IPR039417">
    <property type="entry name" value="Peptidase_C1A_papain-like"/>
</dbReference>
<dbReference type="GO" id="GO:0008234">
    <property type="term" value="F:cysteine-type peptidase activity"/>
    <property type="evidence" value="ECO:0007669"/>
    <property type="project" value="UniProtKB-KW"/>
</dbReference>
<dbReference type="EMBL" id="OU898277">
    <property type="protein sequence ID" value="CAG9830255.1"/>
    <property type="molecule type" value="Genomic_DNA"/>
</dbReference>
<evidence type="ECO:0000256" key="6">
    <source>
        <dbReference type="ARBA" id="ARBA00023157"/>
    </source>
</evidence>
<dbReference type="GO" id="GO:0006508">
    <property type="term" value="P:proteolysis"/>
    <property type="evidence" value="ECO:0007669"/>
    <property type="project" value="UniProtKB-KW"/>
</dbReference>
<feature type="signal peptide" evidence="7">
    <location>
        <begin position="1"/>
        <end position="16"/>
    </location>
</feature>
<evidence type="ECO:0000256" key="3">
    <source>
        <dbReference type="ARBA" id="ARBA00022801"/>
    </source>
</evidence>
<evidence type="ECO:0000256" key="4">
    <source>
        <dbReference type="ARBA" id="ARBA00022807"/>
    </source>
</evidence>
<accession>A0A9N9SY21</accession>
<dbReference type="PANTHER" id="PTHR12411">
    <property type="entry name" value="CYSTEINE PROTEASE FAMILY C1-RELATED"/>
    <property type="match status" value="1"/>
</dbReference>
<evidence type="ECO:0000259" key="8">
    <source>
        <dbReference type="SMART" id="SM00645"/>
    </source>
</evidence>
<evidence type="ECO:0000256" key="2">
    <source>
        <dbReference type="ARBA" id="ARBA00022670"/>
    </source>
</evidence>
<evidence type="ECO:0000256" key="7">
    <source>
        <dbReference type="SAM" id="SignalP"/>
    </source>
</evidence>
<dbReference type="SMART" id="SM00645">
    <property type="entry name" value="Pept_C1"/>
    <property type="match status" value="1"/>
</dbReference>
<dbReference type="SMART" id="SM00848">
    <property type="entry name" value="Inhibitor_I29"/>
    <property type="match status" value="1"/>
</dbReference>
<proteinExistence type="inferred from homology"/>
<dbReference type="FunFam" id="3.90.70.10:FF:000006">
    <property type="entry name" value="Cathepsin S"/>
    <property type="match status" value="1"/>
</dbReference>